<feature type="compositionally biased region" description="Basic and acidic residues" evidence="1">
    <location>
        <begin position="86"/>
        <end position="101"/>
    </location>
</feature>
<comment type="caution">
    <text evidence="2">The sequence shown here is derived from an EMBL/GenBank/DDBJ whole genome shotgun (WGS) entry which is preliminary data.</text>
</comment>
<accession>K0R747</accession>
<dbReference type="AlphaFoldDB" id="K0R747"/>
<gene>
    <name evidence="2" type="ORF">THAOC_33390</name>
</gene>
<reference evidence="2 3" key="1">
    <citation type="journal article" date="2012" name="Genome Biol.">
        <title>Genome and low-iron response of an oceanic diatom adapted to chronic iron limitation.</title>
        <authorList>
            <person name="Lommer M."/>
            <person name="Specht M."/>
            <person name="Roy A.S."/>
            <person name="Kraemer L."/>
            <person name="Andreson R."/>
            <person name="Gutowska M.A."/>
            <person name="Wolf J."/>
            <person name="Bergner S.V."/>
            <person name="Schilhabel M.B."/>
            <person name="Klostermeier U.C."/>
            <person name="Beiko R.G."/>
            <person name="Rosenstiel P."/>
            <person name="Hippler M."/>
            <person name="Laroche J."/>
        </authorList>
    </citation>
    <scope>NUCLEOTIDE SEQUENCE [LARGE SCALE GENOMIC DNA]</scope>
    <source>
        <strain evidence="2 3">CCMP1005</strain>
    </source>
</reference>
<evidence type="ECO:0000256" key="1">
    <source>
        <dbReference type="SAM" id="MobiDB-lite"/>
    </source>
</evidence>
<dbReference type="Proteomes" id="UP000266841">
    <property type="component" value="Unassembled WGS sequence"/>
</dbReference>
<evidence type="ECO:0000313" key="3">
    <source>
        <dbReference type="Proteomes" id="UP000266841"/>
    </source>
</evidence>
<keyword evidence="3" id="KW-1185">Reference proteome</keyword>
<feature type="region of interest" description="Disordered" evidence="1">
    <location>
        <begin position="83"/>
        <end position="162"/>
    </location>
</feature>
<proteinExistence type="predicted"/>
<evidence type="ECO:0000313" key="2">
    <source>
        <dbReference type="EMBL" id="EJK47864.1"/>
    </source>
</evidence>
<protein>
    <submittedName>
        <fullName evidence="2">Uncharacterized protein</fullName>
    </submittedName>
</protein>
<name>K0R747_THAOC</name>
<dbReference type="EMBL" id="AGNL01046541">
    <property type="protein sequence ID" value="EJK47864.1"/>
    <property type="molecule type" value="Genomic_DNA"/>
</dbReference>
<feature type="compositionally biased region" description="Low complexity" evidence="1">
    <location>
        <begin position="105"/>
        <end position="114"/>
    </location>
</feature>
<organism evidence="2 3">
    <name type="scientific">Thalassiosira oceanica</name>
    <name type="common">Marine diatom</name>
    <dbReference type="NCBI Taxonomy" id="159749"/>
    <lineage>
        <taxon>Eukaryota</taxon>
        <taxon>Sar</taxon>
        <taxon>Stramenopiles</taxon>
        <taxon>Ochrophyta</taxon>
        <taxon>Bacillariophyta</taxon>
        <taxon>Coscinodiscophyceae</taxon>
        <taxon>Thalassiosirophycidae</taxon>
        <taxon>Thalassiosirales</taxon>
        <taxon>Thalassiosiraceae</taxon>
        <taxon>Thalassiosira</taxon>
    </lineage>
</organism>
<sequence>MRLSPAPSVAQLGPLILSMASPTDEGHASLASRLAHSCSALVRKAGTGDGSGGRRLHISALCNNPIPTAVDCCIRITRGSRTTVLGREESSSSKSGFERCPETASPCPCSSVPSDPRRDPSPGMLEEPSGRPARARISFPEVIPRRRASCRPELRPGRQNGT</sequence>